<feature type="binding site" evidence="8">
    <location>
        <begin position="26"/>
        <end position="31"/>
    </location>
    <ligand>
        <name>ATP</name>
        <dbReference type="ChEBI" id="CHEBI:30616"/>
    </ligand>
</feature>
<dbReference type="InterPro" id="IPR012796">
    <property type="entry name" value="Lysidine-tRNA-synth_C"/>
</dbReference>
<reference evidence="11" key="1">
    <citation type="submission" date="2017-02" db="EMBL/GenBank/DDBJ databases">
        <authorList>
            <person name="Varghese N."/>
            <person name="Submissions S."/>
        </authorList>
    </citation>
    <scope>NUCLEOTIDE SEQUENCE [LARGE SCALE GENOMIC DNA]</scope>
    <source>
        <strain evidence="11">DSM 24967</strain>
    </source>
</reference>
<comment type="domain">
    <text evidence="8">The N-terminal region contains the highly conserved SGGXDS motif, predicted to be a P-loop motif involved in ATP binding.</text>
</comment>
<dbReference type="Proteomes" id="UP000190852">
    <property type="component" value="Unassembled WGS sequence"/>
</dbReference>
<evidence type="ECO:0000313" key="10">
    <source>
        <dbReference type="EMBL" id="SKB49353.1"/>
    </source>
</evidence>
<feature type="domain" description="Lysidine-tRNA(Ile) synthetase C-terminal" evidence="9">
    <location>
        <begin position="361"/>
        <end position="433"/>
    </location>
</feature>
<comment type="function">
    <text evidence="8">Ligates lysine onto the cytidine present at position 34 of the AUA codon-specific tRNA(Ile) that contains the anticodon CAU, in an ATP-dependent manner. Cytidine is converted to lysidine, thus changing the amino acid specificity of the tRNA from methionine to isoleucine.</text>
</comment>
<evidence type="ECO:0000256" key="8">
    <source>
        <dbReference type="HAMAP-Rule" id="MF_01161"/>
    </source>
</evidence>
<dbReference type="InterPro" id="IPR012094">
    <property type="entry name" value="tRNA_Ile_lys_synt"/>
</dbReference>
<dbReference type="NCBIfam" id="TIGR02432">
    <property type="entry name" value="lysidine_TilS_N"/>
    <property type="match status" value="1"/>
</dbReference>
<comment type="catalytic activity">
    <reaction evidence="7 8">
        <text>cytidine(34) in tRNA(Ile2) + L-lysine + ATP = lysidine(34) in tRNA(Ile2) + AMP + diphosphate + H(+)</text>
        <dbReference type="Rhea" id="RHEA:43744"/>
        <dbReference type="Rhea" id="RHEA-COMP:10625"/>
        <dbReference type="Rhea" id="RHEA-COMP:10670"/>
        <dbReference type="ChEBI" id="CHEBI:15378"/>
        <dbReference type="ChEBI" id="CHEBI:30616"/>
        <dbReference type="ChEBI" id="CHEBI:32551"/>
        <dbReference type="ChEBI" id="CHEBI:33019"/>
        <dbReference type="ChEBI" id="CHEBI:82748"/>
        <dbReference type="ChEBI" id="CHEBI:83665"/>
        <dbReference type="ChEBI" id="CHEBI:456215"/>
        <dbReference type="EC" id="6.3.4.19"/>
    </reaction>
</comment>
<evidence type="ECO:0000256" key="2">
    <source>
        <dbReference type="ARBA" id="ARBA00022490"/>
    </source>
</evidence>
<dbReference type="NCBIfam" id="TIGR02433">
    <property type="entry name" value="lysidine_TilS_C"/>
    <property type="match status" value="1"/>
</dbReference>
<dbReference type="GO" id="GO:0032267">
    <property type="term" value="F:tRNA(Ile)-lysidine synthase activity"/>
    <property type="evidence" value="ECO:0007669"/>
    <property type="project" value="UniProtKB-EC"/>
</dbReference>
<dbReference type="InterPro" id="IPR012795">
    <property type="entry name" value="tRNA_Ile_lys_synt_N"/>
</dbReference>
<dbReference type="CDD" id="cd01992">
    <property type="entry name" value="TilS_N"/>
    <property type="match status" value="1"/>
</dbReference>
<dbReference type="Pfam" id="PF11734">
    <property type="entry name" value="TilS_C"/>
    <property type="match status" value="1"/>
</dbReference>
<dbReference type="GO" id="GO:0005737">
    <property type="term" value="C:cytoplasm"/>
    <property type="evidence" value="ECO:0007669"/>
    <property type="project" value="UniProtKB-SubCell"/>
</dbReference>
<keyword evidence="4 8" id="KW-0819">tRNA processing</keyword>
<dbReference type="PANTHER" id="PTHR43033">
    <property type="entry name" value="TRNA(ILE)-LYSIDINE SYNTHASE-RELATED"/>
    <property type="match status" value="1"/>
</dbReference>
<dbReference type="InterPro" id="IPR011063">
    <property type="entry name" value="TilS/TtcA_N"/>
</dbReference>
<dbReference type="EMBL" id="FUYQ01000008">
    <property type="protein sequence ID" value="SKB49353.1"/>
    <property type="molecule type" value="Genomic_DNA"/>
</dbReference>
<evidence type="ECO:0000256" key="5">
    <source>
        <dbReference type="ARBA" id="ARBA00022741"/>
    </source>
</evidence>
<protein>
    <recommendedName>
        <fullName evidence="8">tRNA(Ile)-lysidine synthase</fullName>
        <ecNumber evidence="8">6.3.4.19</ecNumber>
    </recommendedName>
    <alternativeName>
        <fullName evidence="8">tRNA(Ile)-2-lysyl-cytidine synthase</fullName>
    </alternativeName>
    <alternativeName>
        <fullName evidence="8">tRNA(Ile)-lysidine synthetase</fullName>
    </alternativeName>
</protein>
<evidence type="ECO:0000256" key="3">
    <source>
        <dbReference type="ARBA" id="ARBA00022598"/>
    </source>
</evidence>
<comment type="similarity">
    <text evidence="8">Belongs to the tRNA(Ile)-lysidine synthase family.</text>
</comment>
<dbReference type="Pfam" id="PF01171">
    <property type="entry name" value="ATP_bind_3"/>
    <property type="match status" value="1"/>
</dbReference>
<dbReference type="SUPFAM" id="SSF56037">
    <property type="entry name" value="PheT/TilS domain"/>
    <property type="match status" value="1"/>
</dbReference>
<keyword evidence="3 8" id="KW-0436">Ligase</keyword>
<dbReference type="GO" id="GO:0006400">
    <property type="term" value="P:tRNA modification"/>
    <property type="evidence" value="ECO:0007669"/>
    <property type="project" value="UniProtKB-UniRule"/>
</dbReference>
<dbReference type="PANTHER" id="PTHR43033:SF1">
    <property type="entry name" value="TRNA(ILE)-LYSIDINE SYNTHASE-RELATED"/>
    <property type="match status" value="1"/>
</dbReference>
<keyword evidence="6 8" id="KW-0067">ATP-binding</keyword>
<dbReference type="InterPro" id="IPR014729">
    <property type="entry name" value="Rossmann-like_a/b/a_fold"/>
</dbReference>
<evidence type="ECO:0000256" key="1">
    <source>
        <dbReference type="ARBA" id="ARBA00004496"/>
    </source>
</evidence>
<sequence>MKEQIQQYIIQHQLLSGEKPVVVGISGGADSVALLHILVSLGYKCIAAHCNFNLRGDESFRDEQFTTDFTKRLQVPLCKISFETNKYAQENRLSVEMAARELRYRWFEELLNTYDADAVAVAHHRDDSVETLLINLTRGSGLTGLTGIKPKNGNVVRPLLCVSREDIYAYIENNGLEYVTDSSNSSDIYTRNFIRLKVIPLLEEINPSVKASLARTANHLYDASLIYNHSIEEARKVIIQNNRLSISALLSFPAPATILYEMLKPYGFSRTVCESIFTVLEKDSGKIFYSFTHRLLKDRSDLLIDVLSGEESKAYLINLEDDNVDLPVELKPEIVVIKESYQIEKDKKFAYFDFDKLSFPLVLRHWQEGDWFVPFGMKGKKKISDYFSDKKFSLFDKEKTWLLCSGQDVIWIVGERTDNRYRIEKTTKRVLKLKFID</sequence>
<proteinExistence type="inferred from homology"/>
<dbReference type="RefSeq" id="WP_079683011.1">
    <property type="nucleotide sequence ID" value="NZ_FUYQ01000008.1"/>
</dbReference>
<keyword evidence="5 8" id="KW-0547">Nucleotide-binding</keyword>
<dbReference type="SUPFAM" id="SSF52402">
    <property type="entry name" value="Adenine nucleotide alpha hydrolases-like"/>
    <property type="match status" value="1"/>
</dbReference>
<evidence type="ECO:0000259" key="9">
    <source>
        <dbReference type="SMART" id="SM00977"/>
    </source>
</evidence>
<evidence type="ECO:0000256" key="7">
    <source>
        <dbReference type="ARBA" id="ARBA00048539"/>
    </source>
</evidence>
<evidence type="ECO:0000313" key="11">
    <source>
        <dbReference type="Proteomes" id="UP000190852"/>
    </source>
</evidence>
<gene>
    <name evidence="8" type="primary">tilS</name>
    <name evidence="10" type="ORF">SAMN05660349_01413</name>
</gene>
<dbReference type="HAMAP" id="MF_01161">
    <property type="entry name" value="tRNA_Ile_lys_synt"/>
    <property type="match status" value="1"/>
</dbReference>
<dbReference type="GO" id="GO:0005524">
    <property type="term" value="F:ATP binding"/>
    <property type="evidence" value="ECO:0007669"/>
    <property type="project" value="UniProtKB-UniRule"/>
</dbReference>
<dbReference type="AlphaFoldDB" id="A0A1T5BQX7"/>
<dbReference type="Gene3D" id="3.40.50.620">
    <property type="entry name" value="HUPs"/>
    <property type="match status" value="1"/>
</dbReference>
<evidence type="ECO:0000256" key="6">
    <source>
        <dbReference type="ARBA" id="ARBA00022840"/>
    </source>
</evidence>
<keyword evidence="2 8" id="KW-0963">Cytoplasm</keyword>
<accession>A0A1T5BQX7</accession>
<dbReference type="SMART" id="SM00977">
    <property type="entry name" value="TilS_C"/>
    <property type="match status" value="1"/>
</dbReference>
<keyword evidence="11" id="KW-1185">Reference proteome</keyword>
<comment type="subcellular location">
    <subcellularLocation>
        <location evidence="1 8">Cytoplasm</location>
    </subcellularLocation>
</comment>
<evidence type="ECO:0000256" key="4">
    <source>
        <dbReference type="ARBA" id="ARBA00022694"/>
    </source>
</evidence>
<organism evidence="10 11">
    <name type="scientific">Parabacteroides chartae</name>
    <dbReference type="NCBI Taxonomy" id="1037355"/>
    <lineage>
        <taxon>Bacteria</taxon>
        <taxon>Pseudomonadati</taxon>
        <taxon>Bacteroidota</taxon>
        <taxon>Bacteroidia</taxon>
        <taxon>Bacteroidales</taxon>
        <taxon>Tannerellaceae</taxon>
        <taxon>Parabacteroides</taxon>
    </lineage>
</organism>
<name>A0A1T5BQX7_9BACT</name>
<dbReference type="EC" id="6.3.4.19" evidence="8"/>